<dbReference type="PANTHER" id="PTHR37689">
    <property type="entry name" value="PROTEIN FDHE"/>
    <property type="match status" value="1"/>
</dbReference>
<keyword evidence="2" id="KW-1185">Reference proteome</keyword>
<proteinExistence type="predicted"/>
<dbReference type="SUPFAM" id="SSF144020">
    <property type="entry name" value="FdhE-like"/>
    <property type="match status" value="1"/>
</dbReference>
<dbReference type="InterPro" id="IPR006452">
    <property type="entry name" value="Formate_DH_accessory"/>
</dbReference>
<evidence type="ECO:0000313" key="1">
    <source>
        <dbReference type="EMBL" id="XFO68763.1"/>
    </source>
</evidence>
<evidence type="ECO:0000313" key="2">
    <source>
        <dbReference type="Proteomes" id="UP000216752"/>
    </source>
</evidence>
<accession>A0ABZ3ITL2</accession>
<dbReference type="InterPro" id="IPR024064">
    <property type="entry name" value="FdhE-like_sf"/>
</dbReference>
<dbReference type="PANTHER" id="PTHR37689:SF1">
    <property type="entry name" value="PROTEIN FDHE"/>
    <property type="match status" value="1"/>
</dbReference>
<organism evidence="1 2">
    <name type="scientific">Sporomusa silvacetica DSM 10669</name>
    <dbReference type="NCBI Taxonomy" id="1123289"/>
    <lineage>
        <taxon>Bacteria</taxon>
        <taxon>Bacillati</taxon>
        <taxon>Bacillota</taxon>
        <taxon>Negativicutes</taxon>
        <taxon>Selenomonadales</taxon>
        <taxon>Sporomusaceae</taxon>
        <taxon>Sporomusa</taxon>
    </lineage>
</organism>
<dbReference type="Gene3D" id="3.90.1670.10">
    <property type="entry name" value="FdhE-like domain"/>
    <property type="match status" value="1"/>
</dbReference>
<protein>
    <submittedName>
        <fullName evidence="1">Protein FdhE</fullName>
    </submittedName>
</protein>
<name>A0ABZ3ITL2_9FIRM</name>
<gene>
    <name evidence="1" type="primary">fdhE</name>
    <name evidence="1" type="ORF">SPSIL_049860</name>
</gene>
<sequence>MISSDVLRSILVTLEKAAESLAPVTVEENYLMRVSKGEAALTMPDLPYMAAAELLVAVLRVHGPKTLAQGQALQVVTAYWQEQAVNDLWETCGINAENANVYLHLACQAALAHMAQAITKAAPVAQWVGARCPVCGDAASFACLEKDSGKRTLVCGSCFTHWSYKRIGCCFCHEDRPDHMKKLTTDDFPGWSVMVCNTCRGYLKTADLRVFAAEPEWRETVLAILPLDYAVQKWLAAGNCVSS</sequence>
<reference evidence="1" key="1">
    <citation type="submission" date="2024-05" db="EMBL/GenBank/DDBJ databases">
        <title>Isolation and characterization of Sporomusa carbonis sp. nov., a carboxydotrophic hydrogenogen in the genus of Sporomusa isolated from a charcoal burning pile.</title>
        <authorList>
            <person name="Boeer T."/>
            <person name="Rosenbaum F."/>
            <person name="Eysell L."/>
            <person name="Mueller V."/>
            <person name="Daniel R."/>
            <person name="Poehlein A."/>
        </authorList>
    </citation>
    <scope>NUCLEOTIDE SEQUENCE [LARGE SCALE GENOMIC DNA]</scope>
    <source>
        <strain evidence="1">DSM 10669</strain>
    </source>
</reference>
<dbReference type="EMBL" id="CP155573">
    <property type="protein sequence ID" value="XFO68763.1"/>
    <property type="molecule type" value="Genomic_DNA"/>
</dbReference>
<dbReference type="Proteomes" id="UP000216752">
    <property type="component" value="Chromosome"/>
</dbReference>
<dbReference type="RefSeq" id="WP_094606441.1">
    <property type="nucleotide sequence ID" value="NZ_CP155573.1"/>
</dbReference>